<proteinExistence type="predicted"/>
<name>A0A6A5K0U4_9PLEO</name>
<reference evidence="1" key="1">
    <citation type="submission" date="2020-01" db="EMBL/GenBank/DDBJ databases">
        <authorList>
            <consortium name="DOE Joint Genome Institute"/>
            <person name="Haridas S."/>
            <person name="Albert R."/>
            <person name="Binder M."/>
            <person name="Bloem J."/>
            <person name="Labutti K."/>
            <person name="Salamov A."/>
            <person name="Andreopoulos B."/>
            <person name="Baker S.E."/>
            <person name="Barry K."/>
            <person name="Bills G."/>
            <person name="Bluhm B.H."/>
            <person name="Cannon C."/>
            <person name="Castanera R."/>
            <person name="Culley D.E."/>
            <person name="Daum C."/>
            <person name="Ezra D."/>
            <person name="Gonzalez J.B."/>
            <person name="Henrissat B."/>
            <person name="Kuo A."/>
            <person name="Liang C."/>
            <person name="Lipzen A."/>
            <person name="Lutzoni F."/>
            <person name="Magnuson J."/>
            <person name="Mondo S."/>
            <person name="Nolan M."/>
            <person name="Ohm R."/>
            <person name="Pangilinan J."/>
            <person name="Park H.-J."/>
            <person name="Ramirez L."/>
            <person name="Alfaro M."/>
            <person name="Sun H."/>
            <person name="Tritt A."/>
            <person name="Yoshinaga Y."/>
            <person name="Zwiers L.-H."/>
            <person name="Turgeon B.G."/>
            <person name="Goodwin S.B."/>
            <person name="Spatafora J.W."/>
            <person name="Crous P.W."/>
            <person name="Grigoriev I.V."/>
        </authorList>
    </citation>
    <scope>NUCLEOTIDE SEQUENCE</scope>
    <source>
        <strain evidence="1">P77</strain>
    </source>
</reference>
<accession>A0A6A5K0U4</accession>
<gene>
    <name evidence="1" type="ORF">BDW02DRAFT_271528</name>
</gene>
<dbReference type="EMBL" id="ML975637">
    <property type="protein sequence ID" value="KAF1828167.1"/>
    <property type="molecule type" value="Genomic_DNA"/>
</dbReference>
<evidence type="ECO:0000313" key="2">
    <source>
        <dbReference type="Proteomes" id="UP000800040"/>
    </source>
</evidence>
<keyword evidence="2" id="KW-1185">Reference proteome</keyword>
<protein>
    <submittedName>
        <fullName evidence="1">Uncharacterized protein</fullName>
    </submittedName>
</protein>
<sequence>MVLNRRKAFKYSNTHNTRISKTSRTEIYPETQAFIARAVLFGNASQHFLAFTLHRGQSSISDMLKSIQERAEAGGFNL</sequence>
<evidence type="ECO:0000313" key="1">
    <source>
        <dbReference type="EMBL" id="KAF1828167.1"/>
    </source>
</evidence>
<dbReference type="AlphaFoldDB" id="A0A6A5K0U4"/>
<dbReference type="Proteomes" id="UP000800040">
    <property type="component" value="Unassembled WGS sequence"/>
</dbReference>
<organism evidence="1 2">
    <name type="scientific">Decorospora gaudefroyi</name>
    <dbReference type="NCBI Taxonomy" id="184978"/>
    <lineage>
        <taxon>Eukaryota</taxon>
        <taxon>Fungi</taxon>
        <taxon>Dikarya</taxon>
        <taxon>Ascomycota</taxon>
        <taxon>Pezizomycotina</taxon>
        <taxon>Dothideomycetes</taxon>
        <taxon>Pleosporomycetidae</taxon>
        <taxon>Pleosporales</taxon>
        <taxon>Pleosporineae</taxon>
        <taxon>Pleosporaceae</taxon>
        <taxon>Decorospora</taxon>
    </lineage>
</organism>